<feature type="compositionally biased region" description="Polar residues" evidence="2">
    <location>
        <begin position="271"/>
        <end position="285"/>
    </location>
</feature>
<protein>
    <submittedName>
        <fullName evidence="3">SAE2-domain-containing protein</fullName>
    </submittedName>
</protein>
<dbReference type="AlphaFoldDB" id="A0A1A0HFD1"/>
<sequence length="468" mass="53126">MDFHQLVKHSIANINDELSKILTLTTLFDSKPSEAQSAFYKRIVQEFNSKIHKIKSENTRLNQKNKVLADKVKLLESQLLYFQSKTDLLPLKARPSKSDGALRSEQDRESTDIFKLDKALDYQKPNLEILSSPIKGSEQDSAKRSLRKQEDADTKNDITSSQFNRLATQYSDASSQPEAVQFEAPKLRVLNSSLMKCHGSGKEAEHAQLQSSSPFKRLKGNDRESFEQSFKGSFASDDESEEGEITGLNRIVSDSQDEFEPLGNAGWSPSKKGNSTLGTRSSAQSKPKYPSHYTALQRVEFLRNYLRPKVADKNFTIDFSKNPITEKQWVPEDFTPNEKWRPPKNINPNLGVMTKAKEKMYDEFFEKAGLGRRSAGPAWDSDDEPGLAVEGAEWVRSQVMDKYLSPPGFMVGDFANTQEVEERKQARIEKDKDRIKRRFKSAISGGEFLFYEPVFNEFVKTGKYVNGP</sequence>
<evidence type="ECO:0000313" key="3">
    <source>
        <dbReference type="EMBL" id="OBA22854.1"/>
    </source>
</evidence>
<keyword evidence="4" id="KW-1185">Reference proteome</keyword>
<dbReference type="GeneID" id="30028377"/>
<keyword evidence="1" id="KW-0175">Coiled coil</keyword>
<feature type="region of interest" description="Disordered" evidence="2">
    <location>
        <begin position="201"/>
        <end position="290"/>
    </location>
</feature>
<gene>
    <name evidence="3" type="ORF">METBIDRAFT_29437</name>
</gene>
<dbReference type="Proteomes" id="UP000092555">
    <property type="component" value="Unassembled WGS sequence"/>
</dbReference>
<dbReference type="STRING" id="869754.A0A1A0HFD1"/>
<reference evidence="3 4" key="1">
    <citation type="submission" date="2016-05" db="EMBL/GenBank/DDBJ databases">
        <title>Comparative genomics of biotechnologically important yeasts.</title>
        <authorList>
            <consortium name="DOE Joint Genome Institute"/>
            <person name="Riley R."/>
            <person name="Haridas S."/>
            <person name="Wolfe K.H."/>
            <person name="Lopes M.R."/>
            <person name="Hittinger C.T."/>
            <person name="Goker M."/>
            <person name="Salamov A."/>
            <person name="Wisecaver J."/>
            <person name="Long T.M."/>
            <person name="Aerts A.L."/>
            <person name="Barry K."/>
            <person name="Choi C."/>
            <person name="Clum A."/>
            <person name="Coughlan A.Y."/>
            <person name="Deshpande S."/>
            <person name="Douglass A.P."/>
            <person name="Hanson S.J."/>
            <person name="Klenk H.-P."/>
            <person name="LaButti K."/>
            <person name="Lapidus A."/>
            <person name="Lindquist E."/>
            <person name="Lipzen A."/>
            <person name="Meier-kolthoff J.P."/>
            <person name="Ohm R.A."/>
            <person name="Otillar R.P."/>
            <person name="Pangilinan J."/>
            <person name="Peng Y."/>
            <person name="Rokas A."/>
            <person name="Rosa C.A."/>
            <person name="Scheuner C."/>
            <person name="Sibirny A.A."/>
            <person name="Slot J.C."/>
            <person name="Stielow J.B."/>
            <person name="Sun H."/>
            <person name="Kurtzman C.P."/>
            <person name="Blackwell M."/>
            <person name="Grigoriev I.V."/>
            <person name="Jeffries T.W."/>
        </authorList>
    </citation>
    <scope>NUCLEOTIDE SEQUENCE [LARGE SCALE GENOMIC DNA]</scope>
    <source>
        <strain evidence="3 4">NRRL YB-4993</strain>
    </source>
</reference>
<evidence type="ECO:0000313" key="4">
    <source>
        <dbReference type="Proteomes" id="UP000092555"/>
    </source>
</evidence>
<feature type="region of interest" description="Disordered" evidence="2">
    <location>
        <begin position="130"/>
        <end position="160"/>
    </location>
</feature>
<dbReference type="EMBL" id="LXTC01000001">
    <property type="protein sequence ID" value="OBA22854.1"/>
    <property type="molecule type" value="Genomic_DNA"/>
</dbReference>
<evidence type="ECO:0000256" key="1">
    <source>
        <dbReference type="SAM" id="Coils"/>
    </source>
</evidence>
<feature type="compositionally biased region" description="Basic and acidic residues" evidence="2">
    <location>
        <begin position="137"/>
        <end position="156"/>
    </location>
</feature>
<comment type="caution">
    <text evidence="3">The sequence shown here is derived from an EMBL/GenBank/DDBJ whole genome shotgun (WGS) entry which is preliminary data.</text>
</comment>
<dbReference type="OrthoDB" id="4083304at2759"/>
<name>A0A1A0HFD1_9ASCO</name>
<proteinExistence type="predicted"/>
<evidence type="ECO:0000256" key="2">
    <source>
        <dbReference type="SAM" id="MobiDB-lite"/>
    </source>
</evidence>
<feature type="coiled-coil region" evidence="1">
    <location>
        <begin position="44"/>
        <end position="78"/>
    </location>
</feature>
<organism evidence="3 4">
    <name type="scientific">Metschnikowia bicuspidata var. bicuspidata NRRL YB-4993</name>
    <dbReference type="NCBI Taxonomy" id="869754"/>
    <lineage>
        <taxon>Eukaryota</taxon>
        <taxon>Fungi</taxon>
        <taxon>Dikarya</taxon>
        <taxon>Ascomycota</taxon>
        <taxon>Saccharomycotina</taxon>
        <taxon>Pichiomycetes</taxon>
        <taxon>Metschnikowiaceae</taxon>
        <taxon>Metschnikowia</taxon>
    </lineage>
</organism>
<accession>A0A1A0HFD1</accession>
<dbReference type="RefSeq" id="XP_018713335.1">
    <property type="nucleotide sequence ID" value="XM_018855401.1"/>
</dbReference>